<dbReference type="SUPFAM" id="SSF57850">
    <property type="entry name" value="RING/U-box"/>
    <property type="match status" value="1"/>
</dbReference>
<dbReference type="PANTHER" id="PTHR43215">
    <property type="entry name" value="RADIAL SPOKE HEAD 1 HOMOLOG"/>
    <property type="match status" value="1"/>
</dbReference>
<evidence type="ECO:0000256" key="3">
    <source>
        <dbReference type="ARBA" id="ARBA00022737"/>
    </source>
</evidence>
<keyword evidence="4" id="KW-0863">Zinc-finger</keyword>
<feature type="non-terminal residue" evidence="8">
    <location>
        <position position="1203"/>
    </location>
</feature>
<dbReference type="Pfam" id="PF02493">
    <property type="entry name" value="MORN"/>
    <property type="match status" value="4"/>
</dbReference>
<dbReference type="EMBL" id="ML978722">
    <property type="protein sequence ID" value="KAF2086852.1"/>
    <property type="molecule type" value="Genomic_DNA"/>
</dbReference>
<dbReference type="InterPro" id="IPR001394">
    <property type="entry name" value="Peptidase_C19_UCH"/>
</dbReference>
<keyword evidence="4" id="KW-0479">Metal-binding</keyword>
<feature type="compositionally biased region" description="Low complexity" evidence="5">
    <location>
        <begin position="786"/>
        <end position="796"/>
    </location>
</feature>
<feature type="region of interest" description="Disordered" evidence="5">
    <location>
        <begin position="1"/>
        <end position="99"/>
    </location>
</feature>
<feature type="compositionally biased region" description="Acidic residues" evidence="5">
    <location>
        <begin position="37"/>
        <end position="46"/>
    </location>
</feature>
<comment type="subcellular location">
    <subcellularLocation>
        <location evidence="1">Cytoplasm</location>
    </subcellularLocation>
</comment>
<keyword evidence="3" id="KW-0677">Repeat</keyword>
<feature type="region of interest" description="Disordered" evidence="5">
    <location>
        <begin position="880"/>
        <end position="908"/>
    </location>
</feature>
<dbReference type="PROSITE" id="PS50144">
    <property type="entry name" value="MATH"/>
    <property type="match status" value="1"/>
</dbReference>
<feature type="compositionally biased region" description="Pro residues" evidence="5">
    <location>
        <begin position="899"/>
        <end position="908"/>
    </location>
</feature>
<accession>A0A9P4LW96</accession>
<proteinExistence type="predicted"/>
<feature type="domain" description="RING-type" evidence="6">
    <location>
        <begin position="1168"/>
        <end position="1203"/>
    </location>
</feature>
<dbReference type="Gene3D" id="3.90.70.10">
    <property type="entry name" value="Cysteine proteinases"/>
    <property type="match status" value="1"/>
</dbReference>
<dbReference type="GO" id="GO:0004843">
    <property type="term" value="F:cysteine-type deubiquitinase activity"/>
    <property type="evidence" value="ECO:0007669"/>
    <property type="project" value="InterPro"/>
</dbReference>
<evidence type="ECO:0000259" key="7">
    <source>
        <dbReference type="PROSITE" id="PS50144"/>
    </source>
</evidence>
<dbReference type="PROSITE" id="PS50089">
    <property type="entry name" value="ZF_RING_2"/>
    <property type="match status" value="1"/>
</dbReference>
<dbReference type="AlphaFoldDB" id="A0A9P4LW96"/>
<feature type="region of interest" description="Disordered" evidence="5">
    <location>
        <begin position="620"/>
        <end position="646"/>
    </location>
</feature>
<evidence type="ECO:0000313" key="8">
    <source>
        <dbReference type="EMBL" id="KAF2086852.1"/>
    </source>
</evidence>
<dbReference type="Gene3D" id="3.30.40.10">
    <property type="entry name" value="Zinc/RING finger domain, C3HC4 (zinc finger)"/>
    <property type="match status" value="1"/>
</dbReference>
<dbReference type="InterPro" id="IPR003409">
    <property type="entry name" value="MORN"/>
</dbReference>
<dbReference type="Proteomes" id="UP000799776">
    <property type="component" value="Unassembled WGS sequence"/>
</dbReference>
<dbReference type="Gene3D" id="2.60.210.10">
    <property type="entry name" value="Apoptosis, Tumor Necrosis Factor Receptor Associated Protein 2, Chain A"/>
    <property type="match status" value="1"/>
</dbReference>
<dbReference type="SMART" id="SM00698">
    <property type="entry name" value="MORN"/>
    <property type="match status" value="4"/>
</dbReference>
<feature type="region of interest" description="Disordered" evidence="5">
    <location>
        <begin position="776"/>
        <end position="845"/>
    </location>
</feature>
<evidence type="ECO:0000259" key="6">
    <source>
        <dbReference type="PROSITE" id="PS50089"/>
    </source>
</evidence>
<dbReference type="InterPro" id="IPR001841">
    <property type="entry name" value="Znf_RING"/>
</dbReference>
<dbReference type="InterPro" id="IPR002083">
    <property type="entry name" value="MATH/TRAF_dom"/>
</dbReference>
<feature type="region of interest" description="Disordered" evidence="5">
    <location>
        <begin position="165"/>
        <end position="215"/>
    </location>
</feature>
<evidence type="ECO:0000256" key="4">
    <source>
        <dbReference type="PROSITE-ProRule" id="PRU00175"/>
    </source>
</evidence>
<feature type="region of interest" description="Disordered" evidence="5">
    <location>
        <begin position="726"/>
        <end position="751"/>
    </location>
</feature>
<evidence type="ECO:0000256" key="2">
    <source>
        <dbReference type="ARBA" id="ARBA00022490"/>
    </source>
</evidence>
<organism evidence="8 9">
    <name type="scientific">Saccharata proteae CBS 121410</name>
    <dbReference type="NCBI Taxonomy" id="1314787"/>
    <lineage>
        <taxon>Eukaryota</taxon>
        <taxon>Fungi</taxon>
        <taxon>Dikarya</taxon>
        <taxon>Ascomycota</taxon>
        <taxon>Pezizomycotina</taxon>
        <taxon>Dothideomycetes</taxon>
        <taxon>Dothideomycetes incertae sedis</taxon>
        <taxon>Botryosphaeriales</taxon>
        <taxon>Saccharataceae</taxon>
        <taxon>Saccharata</taxon>
    </lineage>
</organism>
<dbReference type="InterPro" id="IPR008974">
    <property type="entry name" value="TRAF-like"/>
</dbReference>
<feature type="compositionally biased region" description="Polar residues" evidence="5">
    <location>
        <begin position="813"/>
        <end position="825"/>
    </location>
</feature>
<feature type="non-terminal residue" evidence="8">
    <location>
        <position position="1"/>
    </location>
</feature>
<dbReference type="GO" id="GO:0016579">
    <property type="term" value="P:protein deubiquitination"/>
    <property type="evidence" value="ECO:0007669"/>
    <property type="project" value="InterPro"/>
</dbReference>
<dbReference type="Pfam" id="PF22486">
    <property type="entry name" value="MATH_2"/>
    <property type="match status" value="1"/>
</dbReference>
<keyword evidence="2" id="KW-0963">Cytoplasm</keyword>
<evidence type="ECO:0000313" key="9">
    <source>
        <dbReference type="Proteomes" id="UP000799776"/>
    </source>
</evidence>
<protein>
    <recommendedName>
        <fullName evidence="10">MATH domain-containing protein</fullName>
    </recommendedName>
</protein>
<feature type="compositionally biased region" description="Basic and acidic residues" evidence="5">
    <location>
        <begin position="53"/>
        <end position="90"/>
    </location>
</feature>
<dbReference type="PANTHER" id="PTHR43215:SF14">
    <property type="entry name" value="RADIAL SPOKE HEAD 1 HOMOLOG"/>
    <property type="match status" value="1"/>
</dbReference>
<dbReference type="InterPro" id="IPR038765">
    <property type="entry name" value="Papain-like_cys_pep_sf"/>
</dbReference>
<reference evidence="8" key="1">
    <citation type="journal article" date="2020" name="Stud. Mycol.">
        <title>101 Dothideomycetes genomes: a test case for predicting lifestyles and emergence of pathogens.</title>
        <authorList>
            <person name="Haridas S."/>
            <person name="Albert R."/>
            <person name="Binder M."/>
            <person name="Bloem J."/>
            <person name="Labutti K."/>
            <person name="Salamov A."/>
            <person name="Andreopoulos B."/>
            <person name="Baker S."/>
            <person name="Barry K."/>
            <person name="Bills G."/>
            <person name="Bluhm B."/>
            <person name="Cannon C."/>
            <person name="Castanera R."/>
            <person name="Culley D."/>
            <person name="Daum C."/>
            <person name="Ezra D."/>
            <person name="Gonzalez J."/>
            <person name="Henrissat B."/>
            <person name="Kuo A."/>
            <person name="Liang C."/>
            <person name="Lipzen A."/>
            <person name="Lutzoni F."/>
            <person name="Magnuson J."/>
            <person name="Mondo S."/>
            <person name="Nolan M."/>
            <person name="Ohm R."/>
            <person name="Pangilinan J."/>
            <person name="Park H.-J."/>
            <person name="Ramirez L."/>
            <person name="Alfaro M."/>
            <person name="Sun H."/>
            <person name="Tritt A."/>
            <person name="Yoshinaga Y."/>
            <person name="Zwiers L.-H."/>
            <person name="Turgeon B."/>
            <person name="Goodwin S."/>
            <person name="Spatafora J."/>
            <person name="Crous P."/>
            <person name="Grigoriev I."/>
        </authorList>
    </citation>
    <scope>NUCLEOTIDE SEQUENCE</scope>
    <source>
        <strain evidence="8">CBS 121410</strain>
    </source>
</reference>
<feature type="compositionally biased region" description="Basic and acidic residues" evidence="5">
    <location>
        <begin position="166"/>
        <end position="187"/>
    </location>
</feature>
<evidence type="ECO:0000256" key="5">
    <source>
        <dbReference type="SAM" id="MobiDB-lite"/>
    </source>
</evidence>
<dbReference type="SUPFAM" id="SSF82185">
    <property type="entry name" value="Histone H3 K4-specific methyltransferase SET7/9 N-terminal domain"/>
    <property type="match status" value="1"/>
</dbReference>
<dbReference type="Pfam" id="PF00443">
    <property type="entry name" value="UCH"/>
    <property type="match status" value="1"/>
</dbReference>
<dbReference type="SUPFAM" id="SSF54001">
    <property type="entry name" value="Cysteine proteinases"/>
    <property type="match status" value="1"/>
</dbReference>
<dbReference type="Pfam" id="PF13920">
    <property type="entry name" value="zf-C3HC4_3"/>
    <property type="match status" value="1"/>
</dbReference>
<dbReference type="InterPro" id="IPR013083">
    <property type="entry name" value="Znf_RING/FYVE/PHD"/>
</dbReference>
<gene>
    <name evidence="8" type="ORF">K490DRAFT_10525</name>
</gene>
<evidence type="ECO:0000256" key="1">
    <source>
        <dbReference type="ARBA" id="ARBA00004496"/>
    </source>
</evidence>
<dbReference type="SUPFAM" id="SSF49599">
    <property type="entry name" value="TRAF domain-like"/>
    <property type="match status" value="1"/>
</dbReference>
<dbReference type="OrthoDB" id="294378at2759"/>
<keyword evidence="4" id="KW-0862">Zinc</keyword>
<comment type="caution">
    <text evidence="8">The sequence shown here is derived from an EMBL/GenBank/DDBJ whole genome shotgun (WGS) entry which is preliminary data.</text>
</comment>
<keyword evidence="9" id="KW-1185">Reference proteome</keyword>
<feature type="domain" description="MATH" evidence="7">
    <location>
        <begin position="104"/>
        <end position="288"/>
    </location>
</feature>
<name>A0A9P4LW96_9PEZI</name>
<dbReference type="Gene3D" id="2.20.110.10">
    <property type="entry name" value="Histone H3 K4-specific methyltransferase SET7/9 N-terminal domain"/>
    <property type="match status" value="1"/>
</dbReference>
<evidence type="ECO:0008006" key="10">
    <source>
        <dbReference type="Google" id="ProtNLM"/>
    </source>
</evidence>
<dbReference type="GO" id="GO:0005829">
    <property type="term" value="C:cytosol"/>
    <property type="evidence" value="ECO:0007669"/>
    <property type="project" value="TreeGrafter"/>
</dbReference>
<dbReference type="GO" id="GO:0008270">
    <property type="term" value="F:zinc ion binding"/>
    <property type="evidence" value="ECO:0007669"/>
    <property type="project" value="UniProtKB-KW"/>
</dbReference>
<sequence>TAGESPEPRLVANVGQPPEPPAVTQGSARHSPRPNDPGDESSDDDSPGGGVPRWREVPEDRSTPDELEVREIENSGEHSALDHDYWEERSYTPLDDPEYVPGASGRFEWKIDHYNGTKENPNKELVMKSQIASIGGYDWQIKFYPRGNESDYLSVYVDCVSITKPKPQEDESKEPPNGKAKEPKGEKSSPTSETKNEAIEYQTTPLPPLSDKPIPKRKSLAAQVSVVLYNPSEPRTNIFRSCQHRFCPDSPDWGWTRFHGPHYDLHYRHRGQRRPLLQNDTLAFTCYVRIVKDKTDCLWEHQTPDNPWDSFAMTGLQGLSTSESNLRLGGNLISAISSWMLLKPFRKFLYELELPHPEHDARARPKPLLAALQIVLFKLRTDIEPRSSAVELEDVIEALEWYGIEEQPLNKLDVIEIWEIMRSRIEYELADTPSNGKFTELFGPERDRTTNVPTYRVPVRGYDTIRDAVAGATNLVHPGCALPQILHIELERQEFNEDTRQLKKTAKKIQISESIKVQDVNFMLYGFIAHKESLQSGLYYSVLRPGGVGGKWYAYHDNRDENKVVCLTRKQALGKHEGGSSERAPVAYIAMYVRADVCKFAFRGEEPVWKVPSWVVEEVDRNSPSPSPSCNGKAGEVSDGSSSKGEKEMVDYQVIDSRAFLSHEGPGVIDMYDSKWNQSPYFQDLPLSKHSRAKDIRAALMSRFTEVKDSRQIRFWFLDQATGSALRPNMPGSAVIESQSDDPETGGHTIANAVNHYPEHRLWVHIIDAADLPPLPKKKEAKEQPRSSPEQQSSAQTERNNGTGAPNLPSNPPDNDTPMSDSDVSGETAGEAPVHASGGMNPALTLPLDGERADIEAFIDAGQAFRRAGQDFRIVLPSEGEAVVPPPPATEDVEMGNNRPPPPPPGPPFFDTTVVFGRQGNNPPPPPPTNPACPPLSEVYFFLKIFDANTQTIRAHSTNIAHKTDRVGATVLKALSLPPDTPLDIHEEEFLTSTRSITRSDSFHAADLHSTCILIATTPPIPESTRSQLADRAAFSSPDALLAALTAARSLPPHRHAAGFFTLDHFSSEPYTGLLSSGQAHGHGTRTHSNGDVYAGTYRLGLRHGHGKLIHANGDEFAGSFADNVPEGQGSYTSKETGNVYVGGWRAGKRFGEGVTWWRRAEEGEQLCKICYEEGVEAAFWDCGHVIACLACARRVDVCPVCR</sequence>